<dbReference type="PROSITE" id="PS51318">
    <property type="entry name" value="TAT"/>
    <property type="match status" value="1"/>
</dbReference>
<evidence type="ECO:0000256" key="2">
    <source>
        <dbReference type="SAM" id="SignalP"/>
    </source>
</evidence>
<dbReference type="RefSeq" id="WP_179532619.1">
    <property type="nucleotide sequence ID" value="NZ_BAAAPP010000001.1"/>
</dbReference>
<gene>
    <name evidence="3" type="ORF">BKA05_003525</name>
</gene>
<organism evidence="3 4">
    <name type="scientific">Nocardioides marinus</name>
    <dbReference type="NCBI Taxonomy" id="374514"/>
    <lineage>
        <taxon>Bacteria</taxon>
        <taxon>Bacillati</taxon>
        <taxon>Actinomycetota</taxon>
        <taxon>Actinomycetes</taxon>
        <taxon>Propionibacteriales</taxon>
        <taxon>Nocardioidaceae</taxon>
        <taxon>Nocardioides</taxon>
    </lineage>
</organism>
<protein>
    <recommendedName>
        <fullName evidence="5">Fibronectin type-III domain-containing protein</fullName>
    </recommendedName>
</protein>
<evidence type="ECO:0008006" key="5">
    <source>
        <dbReference type="Google" id="ProtNLM"/>
    </source>
</evidence>
<sequence>MTRTPRLRRPATVTAAVSAAALLGALLPVTFAPAAVAANGCLTEVETGAGPIPFLQPGGRCDDQVPPEATLESITPAPNAAGYIASDSLTFTFSGTHLDEDEDVIGYECQFYSTAAEPTSWTSCTSPVTYDDLADTTSVPYTFKVRAFDAADRQIDATDDPSTNPFIPGSPADTDLPDVQQTPEVAVVKVDTRAPQSYIFNTPYDAETPELPMLTTDSPTFRLAASEGNVSYTCLIEDEVFPCSNGNTTFPDLSAGTKTLSVGTTDPAGNVDPDPATTEFTVPADIELPKGRKWKESTSRKAFGGSYIETTQFNARFSVRGTNVREVRLICTTRPDVGILKYKTPGNPNWAKAKLKSKTIERQAVVVLRNASSKSFTGKMKFKTWSRGKPVAVDAIMMR</sequence>
<dbReference type="Proteomes" id="UP000537326">
    <property type="component" value="Unassembled WGS sequence"/>
</dbReference>
<accession>A0A7Z0C3L6</accession>
<keyword evidence="4" id="KW-1185">Reference proteome</keyword>
<dbReference type="InterPro" id="IPR006311">
    <property type="entry name" value="TAT_signal"/>
</dbReference>
<dbReference type="AlphaFoldDB" id="A0A7Z0C3L6"/>
<keyword evidence="2" id="KW-0732">Signal</keyword>
<proteinExistence type="predicted"/>
<evidence type="ECO:0000313" key="4">
    <source>
        <dbReference type="Proteomes" id="UP000537326"/>
    </source>
</evidence>
<feature type="chain" id="PRO_5030578756" description="Fibronectin type-III domain-containing protein" evidence="2">
    <location>
        <begin position="35"/>
        <end position="399"/>
    </location>
</feature>
<reference evidence="3 4" key="1">
    <citation type="submission" date="2020-07" db="EMBL/GenBank/DDBJ databases">
        <title>Sequencing the genomes of 1000 actinobacteria strains.</title>
        <authorList>
            <person name="Klenk H.-P."/>
        </authorList>
    </citation>
    <scope>NUCLEOTIDE SEQUENCE [LARGE SCALE GENOMIC DNA]</scope>
    <source>
        <strain evidence="3 4">DSM 18248</strain>
    </source>
</reference>
<feature type="signal peptide" evidence="2">
    <location>
        <begin position="1"/>
        <end position="34"/>
    </location>
</feature>
<comment type="caution">
    <text evidence="3">The sequence shown here is derived from an EMBL/GenBank/DDBJ whole genome shotgun (WGS) entry which is preliminary data.</text>
</comment>
<evidence type="ECO:0000256" key="1">
    <source>
        <dbReference type="SAM" id="MobiDB-lite"/>
    </source>
</evidence>
<name>A0A7Z0C3L6_9ACTN</name>
<feature type="region of interest" description="Disordered" evidence="1">
    <location>
        <begin position="156"/>
        <end position="178"/>
    </location>
</feature>
<dbReference type="EMBL" id="JACBZI010000001">
    <property type="protein sequence ID" value="NYI12010.1"/>
    <property type="molecule type" value="Genomic_DNA"/>
</dbReference>
<evidence type="ECO:0000313" key="3">
    <source>
        <dbReference type="EMBL" id="NYI12010.1"/>
    </source>
</evidence>